<dbReference type="AlphaFoldDB" id="A0A645IBV3"/>
<dbReference type="EMBL" id="VSSQ01111117">
    <property type="protein sequence ID" value="MPN48620.1"/>
    <property type="molecule type" value="Genomic_DNA"/>
</dbReference>
<comment type="caution">
    <text evidence="1">The sequence shown here is derived from an EMBL/GenBank/DDBJ whole genome shotgun (WGS) entry which is preliminary data.</text>
</comment>
<reference evidence="1" key="1">
    <citation type="submission" date="2019-08" db="EMBL/GenBank/DDBJ databases">
        <authorList>
            <person name="Kucharzyk K."/>
            <person name="Murdoch R.W."/>
            <person name="Higgins S."/>
            <person name="Loffler F."/>
        </authorList>
    </citation>
    <scope>NUCLEOTIDE SEQUENCE</scope>
</reference>
<accession>A0A645IBV3</accession>
<organism evidence="1">
    <name type="scientific">bioreactor metagenome</name>
    <dbReference type="NCBI Taxonomy" id="1076179"/>
    <lineage>
        <taxon>unclassified sequences</taxon>
        <taxon>metagenomes</taxon>
        <taxon>ecological metagenomes</taxon>
    </lineage>
</organism>
<name>A0A645IBV3_9ZZZZ</name>
<gene>
    <name evidence="1" type="ORF">SDC9_196230</name>
</gene>
<evidence type="ECO:0000313" key="1">
    <source>
        <dbReference type="EMBL" id="MPN48620.1"/>
    </source>
</evidence>
<protein>
    <submittedName>
        <fullName evidence="1">Uncharacterized protein</fullName>
    </submittedName>
</protein>
<sequence length="181" mass="20386">MNLLKKDTSKVIIPVGVENNEENAPLKISNINKRDFNLDYIYVTSNSTMKIVGSCPINEATPYYAFTSYKEVKDYNSEIAGDVSFNALWLIHQYIFDNEISTETKSLFQNYILSECNMELGSGINSNFGEILSNNQGVAITCKEIILYTGDSDTFLSSTVKDLLMVEDKPVFINTIQSRTE</sequence>
<proteinExistence type="predicted"/>